<dbReference type="InterPro" id="IPR036291">
    <property type="entry name" value="NAD(P)-bd_dom_sf"/>
</dbReference>
<dbReference type="InterPro" id="IPR020843">
    <property type="entry name" value="ER"/>
</dbReference>
<comment type="caution">
    <text evidence="5">The sequence shown here is derived from an EMBL/GenBank/DDBJ whole genome shotgun (WGS) entry which is preliminary data.</text>
</comment>
<dbReference type="Gene3D" id="3.40.50.720">
    <property type="entry name" value="NAD(P)-binding Rossmann-like Domain"/>
    <property type="match status" value="1"/>
</dbReference>
<comment type="similarity">
    <text evidence="1">Belongs to the zinc-containing alcohol dehydrogenase family. Quinone oxidoreductase subfamily.</text>
</comment>
<organism evidence="5 6">
    <name type="scientific">Miscanthus lutarioriparius</name>
    <dbReference type="NCBI Taxonomy" id="422564"/>
    <lineage>
        <taxon>Eukaryota</taxon>
        <taxon>Viridiplantae</taxon>
        <taxon>Streptophyta</taxon>
        <taxon>Embryophyta</taxon>
        <taxon>Tracheophyta</taxon>
        <taxon>Spermatophyta</taxon>
        <taxon>Magnoliopsida</taxon>
        <taxon>Liliopsida</taxon>
        <taxon>Poales</taxon>
        <taxon>Poaceae</taxon>
        <taxon>PACMAD clade</taxon>
        <taxon>Panicoideae</taxon>
        <taxon>Andropogonodae</taxon>
        <taxon>Andropogoneae</taxon>
        <taxon>Saccharinae</taxon>
        <taxon>Miscanthus</taxon>
    </lineage>
</organism>
<accession>A0A811PKQ8</accession>
<dbReference type="SUPFAM" id="SSF50129">
    <property type="entry name" value="GroES-like"/>
    <property type="match status" value="1"/>
</dbReference>
<dbReference type="InterPro" id="IPR044626">
    <property type="entry name" value="AOR-like"/>
</dbReference>
<reference evidence="5" key="1">
    <citation type="submission" date="2020-10" db="EMBL/GenBank/DDBJ databases">
        <authorList>
            <person name="Han B."/>
            <person name="Lu T."/>
            <person name="Zhao Q."/>
            <person name="Huang X."/>
            <person name="Zhao Y."/>
        </authorList>
    </citation>
    <scope>NUCLEOTIDE SEQUENCE</scope>
</reference>
<evidence type="ECO:0000259" key="4">
    <source>
        <dbReference type="SMART" id="SM00829"/>
    </source>
</evidence>
<dbReference type="Gene3D" id="3.90.180.10">
    <property type="entry name" value="Medium-chain alcohol dehydrogenases, catalytic domain"/>
    <property type="match status" value="1"/>
</dbReference>
<dbReference type="PANTHER" id="PTHR44573:SF1">
    <property type="entry name" value="NADPH-DEPENDENT ALKENAL_ONE OXIDOREDUCTASE, CHLOROPLASTIC"/>
    <property type="match status" value="1"/>
</dbReference>
<gene>
    <name evidence="5" type="ORF">NCGR_LOCUS29419</name>
</gene>
<keyword evidence="2" id="KW-0560">Oxidoreductase</keyword>
<evidence type="ECO:0000256" key="1">
    <source>
        <dbReference type="ARBA" id="ARBA00010371"/>
    </source>
</evidence>
<dbReference type="OrthoDB" id="48317at2759"/>
<evidence type="ECO:0000313" key="6">
    <source>
        <dbReference type="Proteomes" id="UP000604825"/>
    </source>
</evidence>
<feature type="region of interest" description="Disordered" evidence="3">
    <location>
        <begin position="1"/>
        <end position="48"/>
    </location>
</feature>
<keyword evidence="6" id="KW-1185">Reference proteome</keyword>
<dbReference type="Pfam" id="PF13602">
    <property type="entry name" value="ADH_zinc_N_2"/>
    <property type="match status" value="1"/>
</dbReference>
<evidence type="ECO:0000313" key="5">
    <source>
        <dbReference type="EMBL" id="CAD6244949.1"/>
    </source>
</evidence>
<dbReference type="PANTHER" id="PTHR44573">
    <property type="entry name" value="NADPH-DEPENDENT ALKENAL/ONE OXIDOREDUCTASE, CHLOROPLASTIC"/>
    <property type="match status" value="1"/>
</dbReference>
<evidence type="ECO:0000256" key="3">
    <source>
        <dbReference type="SAM" id="MobiDB-lite"/>
    </source>
</evidence>
<dbReference type="AlphaFoldDB" id="A0A811PKQ8"/>
<dbReference type="Proteomes" id="UP000604825">
    <property type="component" value="Unassembled WGS sequence"/>
</dbReference>
<dbReference type="SUPFAM" id="SSF51735">
    <property type="entry name" value="NAD(P)-binding Rossmann-fold domains"/>
    <property type="match status" value="1"/>
</dbReference>
<dbReference type="SMART" id="SM00829">
    <property type="entry name" value="PKS_ER"/>
    <property type="match status" value="1"/>
</dbReference>
<dbReference type="InterPro" id="IPR011032">
    <property type="entry name" value="GroES-like_sf"/>
</dbReference>
<protein>
    <recommendedName>
        <fullName evidence="4">Enoyl reductase (ER) domain-containing protein</fullName>
    </recommendedName>
</protein>
<feature type="domain" description="Enoyl reductase (ER)" evidence="4">
    <location>
        <begin position="21"/>
        <end position="259"/>
    </location>
</feature>
<feature type="compositionally biased region" description="Basic and acidic residues" evidence="3">
    <location>
        <begin position="26"/>
        <end position="41"/>
    </location>
</feature>
<dbReference type="GO" id="GO:0016628">
    <property type="term" value="F:oxidoreductase activity, acting on the CH-CH group of donors, NAD or NADP as acceptor"/>
    <property type="evidence" value="ECO:0007669"/>
    <property type="project" value="InterPro"/>
</dbReference>
<evidence type="ECO:0000256" key="2">
    <source>
        <dbReference type="ARBA" id="ARBA00023002"/>
    </source>
</evidence>
<dbReference type="EMBL" id="CAJGYO010000007">
    <property type="protein sequence ID" value="CAD6244949.1"/>
    <property type="molecule type" value="Genomic_DNA"/>
</dbReference>
<name>A0A811PKQ8_9POAL</name>
<sequence length="263" mass="27345">MLCTAADRAGVRRGRRGRQGGQPGEEVERRRRGVLSEKPLEGPKQSGSLAEYTAVEERLLALKPEGLDFAQAASLPLAVQTANGGLESAGLSAGKSVLVLGGAGGVGSLAIQTELNILAQCCSCRGVYGASKVAATASTKKIELLKSLGADVAIDYTKDNFEELPDKYDVVLDAVGQGDKAVKVVKEGGSVVVLTSAVSPPGFRFVVTSNGAVLEKLNPYLESGKVKPLIDLEGPFAFSQVVEAFSYLETGRATGKVVISPIP</sequence>
<proteinExistence type="inferred from homology"/>